<evidence type="ECO:0000256" key="5">
    <source>
        <dbReference type="ARBA" id="ARBA00023004"/>
    </source>
</evidence>
<evidence type="ECO:0000313" key="11">
    <source>
        <dbReference type="Proteomes" id="UP001652620"/>
    </source>
</evidence>
<comment type="subcellular location">
    <subcellularLocation>
        <location evidence="1">Membrane</location>
    </subcellularLocation>
</comment>
<dbReference type="InterPro" id="IPR036400">
    <property type="entry name" value="Cyt_B5-like_heme/steroid_sf"/>
</dbReference>
<dbReference type="InterPro" id="IPR018506">
    <property type="entry name" value="Cyt_B5_heme-BS"/>
</dbReference>
<dbReference type="KEGG" id="bdr:105223158"/>
<reference evidence="12" key="2">
    <citation type="submission" date="2022-04" db="UniProtKB">
        <authorList>
            <consortium name="RefSeq"/>
        </authorList>
    </citation>
    <scope>IDENTIFICATION</scope>
    <source>
        <strain evidence="12">Punador</strain>
    </source>
</reference>
<evidence type="ECO:0000259" key="9">
    <source>
        <dbReference type="PROSITE" id="PS50255"/>
    </source>
</evidence>
<keyword evidence="5 8" id="KW-0408">Iron</keyword>
<feature type="domain" description="Cytochrome b5 heme-binding" evidence="9">
    <location>
        <begin position="47"/>
        <end position="123"/>
    </location>
</feature>
<evidence type="ECO:0000313" key="10">
    <source>
        <dbReference type="EMBL" id="JAC45663.1"/>
    </source>
</evidence>
<keyword evidence="6" id="KW-0472">Membrane</keyword>
<dbReference type="InterPro" id="IPR050668">
    <property type="entry name" value="Cytochrome_b5"/>
</dbReference>
<dbReference type="Gene3D" id="3.10.120.10">
    <property type="entry name" value="Cytochrome b5-like heme/steroid binding domain"/>
    <property type="match status" value="1"/>
</dbReference>
<keyword evidence="2 8" id="KW-0349">Heme</keyword>
<evidence type="ECO:0000256" key="6">
    <source>
        <dbReference type="ARBA" id="ARBA00023136"/>
    </source>
</evidence>
<dbReference type="PANTHER" id="PTHR19359">
    <property type="entry name" value="CYTOCHROME B5"/>
    <property type="match status" value="1"/>
</dbReference>
<dbReference type="RefSeq" id="XP_011199100.2">
    <property type="nucleotide sequence ID" value="XM_011200798.4"/>
</dbReference>
<evidence type="ECO:0000313" key="12">
    <source>
        <dbReference type="RefSeq" id="XP_011199100.1"/>
    </source>
</evidence>
<evidence type="ECO:0000256" key="4">
    <source>
        <dbReference type="ARBA" id="ARBA00022723"/>
    </source>
</evidence>
<comment type="similarity">
    <text evidence="7 8">Belongs to the cytochrome b5 family.</text>
</comment>
<dbReference type="PROSITE" id="PS50255">
    <property type="entry name" value="CYTOCHROME_B5_2"/>
    <property type="match status" value="1"/>
</dbReference>
<dbReference type="GeneID" id="105223158"/>
<evidence type="ECO:0000256" key="8">
    <source>
        <dbReference type="RuleBase" id="RU362121"/>
    </source>
</evidence>
<dbReference type="PRINTS" id="PR00363">
    <property type="entry name" value="CYTOCHROMEB5"/>
</dbReference>
<dbReference type="PANTHER" id="PTHR19359:SF41">
    <property type="entry name" value="GEO08203P1"/>
    <property type="match status" value="1"/>
</dbReference>
<dbReference type="PROSITE" id="PS00191">
    <property type="entry name" value="CYTOCHROME_B5_1"/>
    <property type="match status" value="1"/>
</dbReference>
<dbReference type="RefSeq" id="XP_011199100.1">
    <property type="nucleotide sequence ID" value="XM_011200798.3"/>
</dbReference>
<dbReference type="EMBL" id="GAKP01013289">
    <property type="protein sequence ID" value="JAC45663.1"/>
    <property type="molecule type" value="Transcribed_RNA"/>
</dbReference>
<dbReference type="GO" id="GO:0046872">
    <property type="term" value="F:metal ion binding"/>
    <property type="evidence" value="ECO:0007669"/>
    <property type="project" value="UniProtKB-UniRule"/>
</dbReference>
<dbReference type="GO" id="GO:0016020">
    <property type="term" value="C:membrane"/>
    <property type="evidence" value="ECO:0007669"/>
    <property type="project" value="UniProtKB-SubCell"/>
</dbReference>
<evidence type="ECO:0000256" key="2">
    <source>
        <dbReference type="ARBA" id="ARBA00022617"/>
    </source>
</evidence>
<keyword evidence="11" id="KW-1185">Reference proteome</keyword>
<evidence type="ECO:0000256" key="3">
    <source>
        <dbReference type="ARBA" id="ARBA00022692"/>
    </source>
</evidence>
<protein>
    <submittedName>
        <fullName evidence="10 12">cytochrome b5</fullName>
    </submittedName>
</protein>
<keyword evidence="4 8" id="KW-0479">Metal-binding</keyword>
<dbReference type="Pfam" id="PF00173">
    <property type="entry name" value="Cyt-b5"/>
    <property type="match status" value="1"/>
</dbReference>
<reference evidence="10" key="1">
    <citation type="journal article" date="2014" name="BMC Genomics">
        <title>Characterizing the developmental transcriptome of the oriental fruit fly, Bactrocera dorsalis (Diptera: Tephritidae) through comparative genomic analysis with Drosophila melanogaster utilizing modENCODE datasets.</title>
        <authorList>
            <person name="Geib S.M."/>
            <person name="Calla B."/>
            <person name="Hall B."/>
            <person name="Hou S."/>
            <person name="Manoukis N.C."/>
        </authorList>
    </citation>
    <scope>NUCLEOTIDE SEQUENCE</scope>
    <source>
        <strain evidence="10">Punador</strain>
    </source>
</reference>
<keyword evidence="3" id="KW-0812">Transmembrane</keyword>
<dbReference type="GO" id="GO:0020037">
    <property type="term" value="F:heme binding"/>
    <property type="evidence" value="ECO:0007669"/>
    <property type="project" value="UniProtKB-UniRule"/>
</dbReference>
<dbReference type="SUPFAM" id="SSF55856">
    <property type="entry name" value="Cytochrome b5-like heme/steroid binding domain"/>
    <property type="match status" value="1"/>
</dbReference>
<evidence type="ECO:0000256" key="1">
    <source>
        <dbReference type="ARBA" id="ARBA00004370"/>
    </source>
</evidence>
<dbReference type="OrthoDB" id="260519at2759"/>
<evidence type="ECO:0000256" key="7">
    <source>
        <dbReference type="ARBA" id="ARBA00038168"/>
    </source>
</evidence>
<dbReference type="SMART" id="SM01117">
    <property type="entry name" value="Cyt-b5"/>
    <property type="match status" value="1"/>
</dbReference>
<accession>A0A034VVW9</accession>
<dbReference type="InterPro" id="IPR001199">
    <property type="entry name" value="Cyt_B5-like_heme/steroid-bd"/>
</dbReference>
<dbReference type="Proteomes" id="UP001652620">
    <property type="component" value="Chromosome 1"/>
</dbReference>
<dbReference type="AlphaFoldDB" id="A0A034VVW9"/>
<dbReference type="EMBL" id="GAKP01013283">
    <property type="protein sequence ID" value="JAC45669.1"/>
    <property type="molecule type" value="Transcribed_RNA"/>
</dbReference>
<proteinExistence type="inferred from homology"/>
<name>A0A034VVW9_BACDO</name>
<dbReference type="FunFam" id="3.10.120.10:FF:000002">
    <property type="entry name" value="Cytochrome b5 type B"/>
    <property type="match status" value="1"/>
</dbReference>
<sequence>MTSAISNLLQSLRLNSALKKSNNTSANPALHKTFPQEPSNGLLPRGLAEIPLSVVAQHDEYSDCWIVIYDRVYDVTQFLRDHPGGEDIIMEHAGRDATLAFHGTGHSRSAIEQMGDYLIGELPPKERIFSKGSAKVLSIDVPQ</sequence>
<organism evidence="10">
    <name type="scientific">Bactrocera dorsalis</name>
    <name type="common">Oriental fruit fly</name>
    <name type="synonym">Dacus dorsalis</name>
    <dbReference type="NCBI Taxonomy" id="27457"/>
    <lineage>
        <taxon>Eukaryota</taxon>
        <taxon>Metazoa</taxon>
        <taxon>Ecdysozoa</taxon>
        <taxon>Arthropoda</taxon>
        <taxon>Hexapoda</taxon>
        <taxon>Insecta</taxon>
        <taxon>Pterygota</taxon>
        <taxon>Neoptera</taxon>
        <taxon>Endopterygota</taxon>
        <taxon>Diptera</taxon>
        <taxon>Brachycera</taxon>
        <taxon>Muscomorpha</taxon>
        <taxon>Tephritoidea</taxon>
        <taxon>Tephritidae</taxon>
        <taxon>Bactrocera</taxon>
        <taxon>Bactrocera</taxon>
    </lineage>
</organism>
<gene>
    <name evidence="10" type="primary">CYB52</name>
    <name evidence="12" type="synonym">LOC105223158</name>
</gene>